<proteinExistence type="predicted"/>
<protein>
    <submittedName>
        <fullName evidence="1">Uncharacterized protein</fullName>
    </submittedName>
</protein>
<evidence type="ECO:0000313" key="2">
    <source>
        <dbReference type="Proteomes" id="UP000501926"/>
    </source>
</evidence>
<gene>
    <name evidence="1" type="ORF">KsCSTR_07710</name>
</gene>
<dbReference type="EMBL" id="CP049055">
    <property type="protein sequence ID" value="QII10150.1"/>
    <property type="molecule type" value="Genomic_DNA"/>
</dbReference>
<organism evidence="1 2">
    <name type="scientific">Kuenenia stuttgartiensis</name>
    <dbReference type="NCBI Taxonomy" id="174633"/>
    <lineage>
        <taxon>Bacteria</taxon>
        <taxon>Pseudomonadati</taxon>
        <taxon>Planctomycetota</taxon>
        <taxon>Candidatus Brocadiia</taxon>
        <taxon>Candidatus Brocadiales</taxon>
        <taxon>Candidatus Brocadiaceae</taxon>
        <taxon>Candidatus Kuenenia</taxon>
    </lineage>
</organism>
<dbReference type="AlphaFoldDB" id="A0A6G7GKK3"/>
<accession>A0A6G7GKK3</accession>
<evidence type="ECO:0000313" key="1">
    <source>
        <dbReference type="EMBL" id="QII10150.1"/>
    </source>
</evidence>
<sequence>MEGGLGQVEKSLHTTCPLFLERNLKKSLPKMAEFDVKEFQSF</sequence>
<reference evidence="1 2" key="1">
    <citation type="submission" date="2020-02" db="EMBL/GenBank/DDBJ databases">
        <title>Newly sequenced genome of strain CSTR1 showed variability in Candidatus Kuenenia stuttgartiensis genomes.</title>
        <authorList>
            <person name="Ding C."/>
            <person name="Adrian L."/>
        </authorList>
    </citation>
    <scope>NUCLEOTIDE SEQUENCE [LARGE SCALE GENOMIC DNA]</scope>
    <source>
        <strain evidence="1 2">CSTR1</strain>
    </source>
</reference>
<dbReference type="Proteomes" id="UP000501926">
    <property type="component" value="Chromosome"/>
</dbReference>
<name>A0A6G7GKK3_KUEST</name>